<dbReference type="Gramene" id="OIV95546">
    <property type="protein sequence ID" value="OIV95546"/>
    <property type="gene ID" value="TanjilG_10934"/>
</dbReference>
<feature type="compositionally biased region" description="Polar residues" evidence="1">
    <location>
        <begin position="53"/>
        <end position="64"/>
    </location>
</feature>
<dbReference type="EMBL" id="CM007376">
    <property type="protein sequence ID" value="OIV95546.1"/>
    <property type="molecule type" value="Genomic_DNA"/>
</dbReference>
<reference evidence="2 3" key="1">
    <citation type="journal article" date="2017" name="Plant Biotechnol. J.">
        <title>A comprehensive draft genome sequence for lupin (Lupinus angustifolius), an emerging health food: insights into plant-microbe interactions and legume evolution.</title>
        <authorList>
            <person name="Hane J.K."/>
            <person name="Ming Y."/>
            <person name="Kamphuis L.G."/>
            <person name="Nelson M.N."/>
            <person name="Garg G."/>
            <person name="Atkins C.A."/>
            <person name="Bayer P.E."/>
            <person name="Bravo A."/>
            <person name="Bringans S."/>
            <person name="Cannon S."/>
            <person name="Edwards D."/>
            <person name="Foley R."/>
            <person name="Gao L.L."/>
            <person name="Harrison M.J."/>
            <person name="Huang W."/>
            <person name="Hurgobin B."/>
            <person name="Li S."/>
            <person name="Liu C.W."/>
            <person name="McGrath A."/>
            <person name="Morahan G."/>
            <person name="Murray J."/>
            <person name="Weller J."/>
            <person name="Jian J."/>
            <person name="Singh K.B."/>
        </authorList>
    </citation>
    <scope>NUCLEOTIDE SEQUENCE [LARGE SCALE GENOMIC DNA]</scope>
    <source>
        <strain evidence="3">cv. Tanjil</strain>
        <tissue evidence="2">Whole plant</tissue>
    </source>
</reference>
<accession>A0A1J7H568</accession>
<keyword evidence="3" id="KW-1185">Reference proteome</keyword>
<feature type="compositionally biased region" description="Acidic residues" evidence="1">
    <location>
        <begin position="42"/>
        <end position="51"/>
    </location>
</feature>
<evidence type="ECO:0000313" key="3">
    <source>
        <dbReference type="Proteomes" id="UP000188354"/>
    </source>
</evidence>
<name>A0A1J7H568_LUPAN</name>
<dbReference type="AlphaFoldDB" id="A0A1J7H568"/>
<evidence type="ECO:0000256" key="1">
    <source>
        <dbReference type="SAM" id="MobiDB-lite"/>
    </source>
</evidence>
<sequence>MPLATLFGKFQEHEMEIGSLTMHEDLDRKKKCISLKATASQDQEDKEDGGSDSDLNNETLNLLV</sequence>
<feature type="region of interest" description="Disordered" evidence="1">
    <location>
        <begin position="37"/>
        <end position="64"/>
    </location>
</feature>
<evidence type="ECO:0000313" key="2">
    <source>
        <dbReference type="EMBL" id="OIV95546.1"/>
    </source>
</evidence>
<gene>
    <name evidence="2" type="ORF">TanjilG_10934</name>
</gene>
<protein>
    <submittedName>
        <fullName evidence="2">Uncharacterized protein</fullName>
    </submittedName>
</protein>
<proteinExistence type="predicted"/>
<dbReference type="Proteomes" id="UP000188354">
    <property type="component" value="Chromosome LG16"/>
</dbReference>
<organism evidence="2 3">
    <name type="scientific">Lupinus angustifolius</name>
    <name type="common">Narrow-leaved blue lupine</name>
    <dbReference type="NCBI Taxonomy" id="3871"/>
    <lineage>
        <taxon>Eukaryota</taxon>
        <taxon>Viridiplantae</taxon>
        <taxon>Streptophyta</taxon>
        <taxon>Embryophyta</taxon>
        <taxon>Tracheophyta</taxon>
        <taxon>Spermatophyta</taxon>
        <taxon>Magnoliopsida</taxon>
        <taxon>eudicotyledons</taxon>
        <taxon>Gunneridae</taxon>
        <taxon>Pentapetalae</taxon>
        <taxon>rosids</taxon>
        <taxon>fabids</taxon>
        <taxon>Fabales</taxon>
        <taxon>Fabaceae</taxon>
        <taxon>Papilionoideae</taxon>
        <taxon>50 kb inversion clade</taxon>
        <taxon>genistoids sensu lato</taxon>
        <taxon>core genistoids</taxon>
        <taxon>Genisteae</taxon>
        <taxon>Lupinus</taxon>
    </lineage>
</organism>